<protein>
    <submittedName>
        <fullName evidence="1">Uncharacterized protein</fullName>
    </submittedName>
</protein>
<reference evidence="1" key="1">
    <citation type="submission" date="2010-06" db="EMBL/GenBank/DDBJ databases">
        <authorList>
            <person name="Muzny D."/>
            <person name="Qin X."/>
            <person name="Buhay C."/>
            <person name="Dugan-Rocha S."/>
            <person name="Ding Y."/>
            <person name="Chen G."/>
            <person name="Hawes A."/>
            <person name="Holder M."/>
            <person name="Jhangiani S."/>
            <person name="Johnson A."/>
            <person name="Khan Z."/>
            <person name="Li Z."/>
            <person name="Liu W."/>
            <person name="Liu X."/>
            <person name="Perez L."/>
            <person name="Shen H."/>
            <person name="Wang Q."/>
            <person name="Watt J."/>
            <person name="Xi L."/>
            <person name="Xin Y."/>
            <person name="Zhou J."/>
            <person name="Deng J."/>
            <person name="Jiang H."/>
            <person name="Liu Y."/>
            <person name="Qu J."/>
            <person name="Song X.-Z."/>
            <person name="Zhang L."/>
            <person name="Villasana D."/>
            <person name="Johnson A."/>
            <person name="Liu J."/>
            <person name="Liyanage D."/>
            <person name="Lorensuhewa L."/>
            <person name="Robinson T."/>
            <person name="Song A."/>
            <person name="Song B.-B."/>
            <person name="Dinh H."/>
            <person name="Thornton R."/>
            <person name="Coyle M."/>
            <person name="Francisco L."/>
            <person name="Jackson L."/>
            <person name="Javaid M."/>
            <person name="Korchina V."/>
            <person name="Kovar C."/>
            <person name="Mata R."/>
            <person name="Mathew T."/>
            <person name="Ngo R."/>
            <person name="Nguyen L."/>
            <person name="Nguyen N."/>
            <person name="Okwuonu G."/>
            <person name="Ongeri F."/>
            <person name="Pham C."/>
            <person name="Simmons D."/>
            <person name="Wilczek-Boney K."/>
            <person name="Hale W."/>
            <person name="Jakkamsetti A."/>
            <person name="Pham P."/>
            <person name="Ruth R."/>
            <person name="San Lucas F."/>
            <person name="Warren J."/>
            <person name="Zhang J."/>
            <person name="Zhao Z."/>
            <person name="Zhou C."/>
            <person name="Zhu D."/>
            <person name="Lee S."/>
            <person name="Bess C."/>
            <person name="Blankenburg K."/>
            <person name="Forbes L."/>
            <person name="Fu Q."/>
            <person name="Gubbala S."/>
            <person name="Hirani K."/>
            <person name="Jayaseelan J.C."/>
            <person name="Lara F."/>
            <person name="Munidasa M."/>
            <person name="Palculict T."/>
            <person name="Patil S."/>
            <person name="Pu L.-L."/>
            <person name="Saada N."/>
            <person name="Tang L."/>
            <person name="Weissenberger G."/>
            <person name="Zhu Y."/>
            <person name="Hemphill L."/>
            <person name="Shang Y."/>
            <person name="Youmans B."/>
            <person name="Ayvaz T."/>
            <person name="Ross M."/>
            <person name="Santibanez J."/>
            <person name="Aqrawi P."/>
            <person name="Gross S."/>
            <person name="Joshi V."/>
            <person name="Fowler G."/>
            <person name="Nazareth L."/>
            <person name="Reid J."/>
            <person name="Worley K."/>
            <person name="Petrosino J."/>
            <person name="Highlander S."/>
            <person name="Gibbs R."/>
        </authorList>
    </citation>
    <scope>NUCLEOTIDE SEQUENCE [LARGE SCALE GENOMIC DNA]</scope>
    <source>
        <strain evidence="1">DSM 20601</strain>
    </source>
</reference>
<accession>D7UZI5</accession>
<dbReference type="AlphaFoldDB" id="D7UZI5"/>
<comment type="caution">
    <text evidence="1">The sequence shown here is derived from an EMBL/GenBank/DDBJ whole genome shotgun (WGS) entry which is preliminary data.</text>
</comment>
<dbReference type="EMBL" id="ACCR02000005">
    <property type="protein sequence ID" value="EFI82830.1"/>
    <property type="molecule type" value="Genomic_DNA"/>
</dbReference>
<dbReference type="STRING" id="525367.HMPREF0556_11515"/>
<dbReference type="HOGENOM" id="CLU_3008885_0_0_9"/>
<name>D7UZI5_LISGR</name>
<evidence type="ECO:0000313" key="1">
    <source>
        <dbReference type="EMBL" id="EFI82830.1"/>
    </source>
</evidence>
<evidence type="ECO:0000313" key="2">
    <source>
        <dbReference type="Proteomes" id="UP000010119"/>
    </source>
</evidence>
<dbReference type="Proteomes" id="UP000010119">
    <property type="component" value="Unassembled WGS sequence"/>
</dbReference>
<sequence>MGFILKSIKVNKNGYFWKSFSFYTNSNISTQTDDNAKKKAPLILIAELRGLHIFIV</sequence>
<organism evidence="1 2">
    <name type="scientific">Listeria grayi DSM 20601</name>
    <dbReference type="NCBI Taxonomy" id="525367"/>
    <lineage>
        <taxon>Bacteria</taxon>
        <taxon>Bacillati</taxon>
        <taxon>Bacillota</taxon>
        <taxon>Bacilli</taxon>
        <taxon>Bacillales</taxon>
        <taxon>Listeriaceae</taxon>
        <taxon>Listeria</taxon>
    </lineage>
</organism>
<gene>
    <name evidence="1" type="ORF">HMPREF0556_11515</name>
</gene>
<proteinExistence type="predicted"/>
<keyword evidence="2" id="KW-1185">Reference proteome</keyword>